<accession>A0ABT8W0C8</accession>
<keyword evidence="5" id="KW-0998">Cell outer membrane</keyword>
<name>A0ABT8W0C8_9GAMM</name>
<feature type="region of interest" description="Disordered" evidence="7">
    <location>
        <begin position="29"/>
        <end position="55"/>
    </location>
</feature>
<organism evidence="8 9">
    <name type="scientific">Marinobacter suaedae</name>
    <dbReference type="NCBI Taxonomy" id="3057675"/>
    <lineage>
        <taxon>Bacteria</taxon>
        <taxon>Pseudomonadati</taxon>
        <taxon>Pseudomonadota</taxon>
        <taxon>Gammaproteobacteria</taxon>
        <taxon>Pseudomonadales</taxon>
        <taxon>Marinobacteraceae</taxon>
        <taxon>Marinobacter</taxon>
    </lineage>
</organism>
<evidence type="ECO:0000256" key="1">
    <source>
        <dbReference type="ARBA" id="ARBA00004459"/>
    </source>
</evidence>
<dbReference type="NCBIfam" id="NF047847">
    <property type="entry name" value="SS_mature_LptM"/>
    <property type="match status" value="1"/>
</dbReference>
<keyword evidence="4" id="KW-0564">Palmitate</keyword>
<comment type="subcellular location">
    <subcellularLocation>
        <location evidence="1">Cell outer membrane</location>
        <topology evidence="1">Lipid-anchor</topology>
    </subcellularLocation>
</comment>
<evidence type="ECO:0000256" key="5">
    <source>
        <dbReference type="ARBA" id="ARBA00023237"/>
    </source>
</evidence>
<evidence type="ECO:0000313" key="9">
    <source>
        <dbReference type="Proteomes" id="UP001168640"/>
    </source>
</evidence>
<gene>
    <name evidence="8" type="ORF">QVZ43_08240</name>
</gene>
<dbReference type="Proteomes" id="UP001168640">
    <property type="component" value="Unassembled WGS sequence"/>
</dbReference>
<keyword evidence="9" id="KW-1185">Reference proteome</keyword>
<keyword evidence="3" id="KW-0472">Membrane</keyword>
<comment type="caution">
    <text evidence="8">The sequence shown here is derived from an EMBL/GenBank/DDBJ whole genome shotgun (WGS) entry which is preliminary data.</text>
</comment>
<dbReference type="PROSITE" id="PS51257">
    <property type="entry name" value="PROKAR_LIPOPROTEIN"/>
    <property type="match status" value="1"/>
</dbReference>
<dbReference type="InterPro" id="IPR032831">
    <property type="entry name" value="LptM_cons"/>
</dbReference>
<evidence type="ECO:0000256" key="4">
    <source>
        <dbReference type="ARBA" id="ARBA00023139"/>
    </source>
</evidence>
<evidence type="ECO:0000256" key="2">
    <source>
        <dbReference type="ARBA" id="ARBA00022729"/>
    </source>
</evidence>
<evidence type="ECO:0000256" key="3">
    <source>
        <dbReference type="ARBA" id="ARBA00023136"/>
    </source>
</evidence>
<proteinExistence type="predicted"/>
<reference evidence="8" key="1">
    <citation type="submission" date="2023-07" db="EMBL/GenBank/DDBJ databases">
        <title>Marinobacter sp. chi1 genome sequencing and assembly.</title>
        <authorList>
            <person name="Park S."/>
        </authorList>
    </citation>
    <scope>NUCLEOTIDE SEQUENCE</scope>
    <source>
        <strain evidence="8">Chi1</strain>
    </source>
</reference>
<keyword evidence="6 8" id="KW-0449">Lipoprotein</keyword>
<dbReference type="RefSeq" id="WP_223795825.1">
    <property type="nucleotide sequence ID" value="NZ_JAUMIS010000001.1"/>
</dbReference>
<sequence>MRATILLLVSLALTPVLYGCGQKGDLYLQDSVPSDERAGTGTYGQPARDNEDTER</sequence>
<dbReference type="EMBL" id="JAUMIS010000001">
    <property type="protein sequence ID" value="MDO3721713.1"/>
    <property type="molecule type" value="Genomic_DNA"/>
</dbReference>
<protein>
    <submittedName>
        <fullName evidence="8">Lipoprotein</fullName>
    </submittedName>
</protein>
<keyword evidence="2" id="KW-0732">Signal</keyword>
<evidence type="ECO:0000256" key="6">
    <source>
        <dbReference type="ARBA" id="ARBA00023288"/>
    </source>
</evidence>
<evidence type="ECO:0000256" key="7">
    <source>
        <dbReference type="SAM" id="MobiDB-lite"/>
    </source>
</evidence>
<evidence type="ECO:0000313" key="8">
    <source>
        <dbReference type="EMBL" id="MDO3721713.1"/>
    </source>
</evidence>